<reference evidence="5 9" key="2">
    <citation type="submission" date="2024-07" db="EMBL/GenBank/DDBJ databases">
        <authorList>
            <person name="Akdeniz Z."/>
        </authorList>
    </citation>
    <scope>NUCLEOTIDE SEQUENCE [LARGE SCALE GENOMIC DNA]</scope>
</reference>
<dbReference type="EMBL" id="CAXDID020000466">
    <property type="protein sequence ID" value="CAL6094359.1"/>
    <property type="molecule type" value="Genomic_DNA"/>
</dbReference>
<reference evidence="1" key="1">
    <citation type="submission" date="2023-06" db="EMBL/GenBank/DDBJ databases">
        <authorList>
            <person name="Kurt Z."/>
        </authorList>
    </citation>
    <scope>NUCLEOTIDE SEQUENCE</scope>
</reference>
<accession>A0AA86PZV1</accession>
<proteinExistence type="predicted"/>
<organism evidence="1">
    <name type="scientific">Hexamita inflata</name>
    <dbReference type="NCBI Taxonomy" id="28002"/>
    <lineage>
        <taxon>Eukaryota</taxon>
        <taxon>Metamonada</taxon>
        <taxon>Diplomonadida</taxon>
        <taxon>Hexamitidae</taxon>
        <taxon>Hexamitinae</taxon>
        <taxon>Hexamita</taxon>
    </lineage>
</organism>
<evidence type="ECO:0000313" key="2">
    <source>
        <dbReference type="EMBL" id="CAI9947948.1"/>
    </source>
</evidence>
<dbReference type="Proteomes" id="UP001642409">
    <property type="component" value="Unassembled WGS sequence"/>
</dbReference>
<comment type="caution">
    <text evidence="1">The sequence shown here is derived from an EMBL/GenBank/DDBJ whole genome shotgun (WGS) entry which is preliminary data.</text>
</comment>
<evidence type="ECO:0000313" key="8">
    <source>
        <dbReference type="EMBL" id="CAL6111660.1"/>
    </source>
</evidence>
<dbReference type="EMBL" id="CATOUU010000784">
    <property type="protein sequence ID" value="CAI9947950.1"/>
    <property type="molecule type" value="Genomic_DNA"/>
</dbReference>
<dbReference type="EMBL" id="CAXDID020000466">
    <property type="protein sequence ID" value="CAL6094363.1"/>
    <property type="molecule type" value="Genomic_DNA"/>
</dbReference>
<evidence type="ECO:0000313" key="9">
    <source>
        <dbReference type="Proteomes" id="UP001642409"/>
    </source>
</evidence>
<dbReference type="EMBL" id="CATOUU010000784">
    <property type="protein sequence ID" value="CAI9947948.1"/>
    <property type="molecule type" value="Genomic_DNA"/>
</dbReference>
<keyword evidence="9" id="KW-1185">Reference proteome</keyword>
<gene>
    <name evidence="1" type="ORF">HINF_LOCUS35591</name>
    <name evidence="2" type="ORF">HINF_LOCUS35593</name>
    <name evidence="3" type="ORF">HINF_LOCUS35595</name>
    <name evidence="4" type="ORF">HINF_LOCUS58018</name>
    <name evidence="5" type="ORF">HINF_LOCUS67430</name>
    <name evidence="6" type="ORF">HINF_LOCUS67432</name>
    <name evidence="7" type="ORF">HINF_LOCUS67434</name>
    <name evidence="8" type="ORF">HINF_LOCUS76532</name>
</gene>
<protein>
    <submittedName>
        <fullName evidence="5">Hypothetical_protein</fullName>
    </submittedName>
</protein>
<sequence length="115" mass="13412">MQITNTSDSAIYCSFTQDYNNSKFHTFTDKQFNCNQFILARDSCWIKVVVLIWLHQINARQSYVICVGYCKYITDVSILSLLSIRNPLFHTQLRTIITCSTCLQTDYLEHIIGRC</sequence>
<dbReference type="EMBL" id="CAXDID020000466">
    <property type="protein sequence ID" value="CAL6094367.1"/>
    <property type="molecule type" value="Genomic_DNA"/>
</dbReference>
<evidence type="ECO:0000313" key="4">
    <source>
        <dbReference type="EMBL" id="CAI9970373.1"/>
    </source>
</evidence>
<evidence type="ECO:0000313" key="7">
    <source>
        <dbReference type="EMBL" id="CAL6094367.1"/>
    </source>
</evidence>
<dbReference type="EMBL" id="CATOUU010001070">
    <property type="protein sequence ID" value="CAI9970373.1"/>
    <property type="molecule type" value="Genomic_DNA"/>
</dbReference>
<dbReference type="EMBL" id="CAXDID020000714">
    <property type="protein sequence ID" value="CAL6111660.1"/>
    <property type="molecule type" value="Genomic_DNA"/>
</dbReference>
<dbReference type="AlphaFoldDB" id="A0AA86PZV1"/>
<evidence type="ECO:0000313" key="1">
    <source>
        <dbReference type="EMBL" id="CAI9947946.1"/>
    </source>
</evidence>
<name>A0AA86PZV1_9EUKA</name>
<dbReference type="EMBL" id="CATOUU010000784">
    <property type="protein sequence ID" value="CAI9947946.1"/>
    <property type="molecule type" value="Genomic_DNA"/>
</dbReference>
<evidence type="ECO:0000313" key="5">
    <source>
        <dbReference type="EMBL" id="CAL6094359.1"/>
    </source>
</evidence>
<evidence type="ECO:0000313" key="3">
    <source>
        <dbReference type="EMBL" id="CAI9947950.1"/>
    </source>
</evidence>
<evidence type="ECO:0000313" key="6">
    <source>
        <dbReference type="EMBL" id="CAL6094363.1"/>
    </source>
</evidence>